<reference evidence="10" key="1">
    <citation type="submission" date="2020-07" db="EMBL/GenBank/DDBJ databases">
        <title>Huge and variable diversity of episymbiotic CPR bacteria and DPANN archaea in groundwater ecosystems.</title>
        <authorList>
            <person name="He C.Y."/>
            <person name="Keren R."/>
            <person name="Whittaker M."/>
            <person name="Farag I.F."/>
            <person name="Doudna J."/>
            <person name="Cate J.H.D."/>
            <person name="Banfield J.F."/>
        </authorList>
    </citation>
    <scope>NUCLEOTIDE SEQUENCE</scope>
    <source>
        <strain evidence="10">NC_groundwater_763_Ag_S-0.2um_68_21</strain>
    </source>
</reference>
<organism evidence="10 11">
    <name type="scientific">Tectimicrobiota bacterium</name>
    <dbReference type="NCBI Taxonomy" id="2528274"/>
    <lineage>
        <taxon>Bacteria</taxon>
        <taxon>Pseudomonadati</taxon>
        <taxon>Nitrospinota/Tectimicrobiota group</taxon>
        <taxon>Candidatus Tectimicrobiota</taxon>
    </lineage>
</organism>
<dbReference type="InterPro" id="IPR020094">
    <property type="entry name" value="TruA/RsuA/RluB/E/F_N"/>
</dbReference>
<evidence type="ECO:0000256" key="8">
    <source>
        <dbReference type="SAM" id="MobiDB-lite"/>
    </source>
</evidence>
<comment type="function">
    <text evidence="4">Formation of pseudouridine at positions 38, 39 and 40 in the anticodon stem and loop of transfer RNAs.</text>
</comment>
<dbReference type="GO" id="GO:0160147">
    <property type="term" value="F:tRNA pseudouridine(38-40) synthase activity"/>
    <property type="evidence" value="ECO:0007669"/>
    <property type="project" value="UniProtKB-EC"/>
</dbReference>
<dbReference type="EMBL" id="JACPUR010000037">
    <property type="protein sequence ID" value="MBI3129049.1"/>
    <property type="molecule type" value="Genomic_DNA"/>
</dbReference>
<dbReference type="PIRSF" id="PIRSF001430">
    <property type="entry name" value="tRNA_psdUrid_synth"/>
    <property type="match status" value="1"/>
</dbReference>
<dbReference type="PANTHER" id="PTHR11142:SF0">
    <property type="entry name" value="TRNA PSEUDOURIDINE SYNTHASE-LIKE 1"/>
    <property type="match status" value="1"/>
</dbReference>
<comment type="similarity">
    <text evidence="1 4 7">Belongs to the tRNA pseudouridine synthase TruA family.</text>
</comment>
<dbReference type="InterPro" id="IPR020097">
    <property type="entry name" value="PsdUridine_synth_TruA_a/b_dom"/>
</dbReference>
<sequence length="273" mass="29886">MREKGLRRLAIWVEYDGAEFQGWQVQPGARTVQGELERALSTLCGEEIRIVGSGRTDSGVHALGQVAHFDTCSGIELLKIRLGAGGLIGKDLAVLDCREAADFHAQHDALGKTYRYRILNRRAPSPLRRARTWHLRAPLGVERMREAAAFLAGEHDFAAFCREQGRPASTVRRLDRLEVRREEDEVVIEAAGNGFLRHMVRTIAGTLAQAGRGDRTPESVRRALESLDRTQAGPTAPPQGLYLVSVDYGPRTPPPAPPEPDAAEATLDAGEGL</sequence>
<feature type="domain" description="Pseudouridine synthase I TruA alpha/beta" evidence="9">
    <location>
        <begin position="13"/>
        <end position="73"/>
    </location>
</feature>
<protein>
    <recommendedName>
        <fullName evidence="4">tRNA pseudouridine synthase A</fullName>
        <ecNumber evidence="4">5.4.99.12</ecNumber>
    </recommendedName>
    <alternativeName>
        <fullName evidence="4">tRNA pseudouridine(38-40) synthase</fullName>
    </alternativeName>
    <alternativeName>
        <fullName evidence="4">tRNA pseudouridylate synthase I</fullName>
    </alternativeName>
    <alternativeName>
        <fullName evidence="4">tRNA-uridine isomerase I</fullName>
    </alternativeName>
</protein>
<evidence type="ECO:0000256" key="4">
    <source>
        <dbReference type="HAMAP-Rule" id="MF_00171"/>
    </source>
</evidence>
<evidence type="ECO:0000256" key="3">
    <source>
        <dbReference type="ARBA" id="ARBA00023235"/>
    </source>
</evidence>
<proteinExistence type="inferred from homology"/>
<feature type="region of interest" description="Disordered" evidence="8">
    <location>
        <begin position="226"/>
        <end position="273"/>
    </location>
</feature>
<accession>A0A932I4I5</accession>
<dbReference type="Gene3D" id="3.30.70.580">
    <property type="entry name" value="Pseudouridine synthase I, catalytic domain, N-terminal subdomain"/>
    <property type="match status" value="1"/>
</dbReference>
<dbReference type="CDD" id="cd02570">
    <property type="entry name" value="PseudoU_synth_EcTruA"/>
    <property type="match status" value="1"/>
</dbReference>
<dbReference type="Proteomes" id="UP000782312">
    <property type="component" value="Unassembled WGS sequence"/>
</dbReference>
<dbReference type="InterPro" id="IPR020095">
    <property type="entry name" value="PsdUridine_synth_TruA_C"/>
</dbReference>
<feature type="compositionally biased region" description="Low complexity" evidence="8">
    <location>
        <begin position="263"/>
        <end position="273"/>
    </location>
</feature>
<dbReference type="PANTHER" id="PTHR11142">
    <property type="entry name" value="PSEUDOURIDYLATE SYNTHASE"/>
    <property type="match status" value="1"/>
</dbReference>
<feature type="active site" description="Nucleophile" evidence="4 5">
    <location>
        <position position="57"/>
    </location>
</feature>
<evidence type="ECO:0000259" key="9">
    <source>
        <dbReference type="Pfam" id="PF01416"/>
    </source>
</evidence>
<dbReference type="GO" id="GO:0003723">
    <property type="term" value="F:RNA binding"/>
    <property type="evidence" value="ECO:0007669"/>
    <property type="project" value="InterPro"/>
</dbReference>
<evidence type="ECO:0000256" key="5">
    <source>
        <dbReference type="PIRSR" id="PIRSR001430-1"/>
    </source>
</evidence>
<gene>
    <name evidence="4 10" type="primary">truA</name>
    <name evidence="10" type="ORF">HYZ11_15695</name>
</gene>
<evidence type="ECO:0000313" key="10">
    <source>
        <dbReference type="EMBL" id="MBI3129049.1"/>
    </source>
</evidence>
<keyword evidence="2 4" id="KW-0819">tRNA processing</keyword>
<comment type="caution">
    <text evidence="4">Lacks conserved residue(s) required for the propagation of feature annotation.</text>
</comment>
<dbReference type="InterPro" id="IPR020103">
    <property type="entry name" value="PsdUridine_synth_cat_dom_sf"/>
</dbReference>
<dbReference type="AlphaFoldDB" id="A0A932I4I5"/>
<dbReference type="FunFam" id="3.30.70.580:FF:000001">
    <property type="entry name" value="tRNA pseudouridine synthase A"/>
    <property type="match status" value="1"/>
</dbReference>
<evidence type="ECO:0000256" key="6">
    <source>
        <dbReference type="PIRSR" id="PIRSR001430-2"/>
    </source>
</evidence>
<evidence type="ECO:0000256" key="1">
    <source>
        <dbReference type="ARBA" id="ARBA00009375"/>
    </source>
</evidence>
<dbReference type="HAMAP" id="MF_00171">
    <property type="entry name" value="TruA"/>
    <property type="match status" value="1"/>
</dbReference>
<dbReference type="Gene3D" id="3.30.70.660">
    <property type="entry name" value="Pseudouridine synthase I, catalytic domain, C-terminal subdomain"/>
    <property type="match status" value="1"/>
</dbReference>
<evidence type="ECO:0000313" key="11">
    <source>
        <dbReference type="Proteomes" id="UP000782312"/>
    </source>
</evidence>
<evidence type="ECO:0000256" key="7">
    <source>
        <dbReference type="RuleBase" id="RU003792"/>
    </source>
</evidence>
<dbReference type="GO" id="GO:0031119">
    <property type="term" value="P:tRNA pseudouridine synthesis"/>
    <property type="evidence" value="ECO:0007669"/>
    <property type="project" value="UniProtKB-UniRule"/>
</dbReference>
<dbReference type="SUPFAM" id="SSF55120">
    <property type="entry name" value="Pseudouridine synthase"/>
    <property type="match status" value="1"/>
</dbReference>
<dbReference type="InterPro" id="IPR001406">
    <property type="entry name" value="PsdUridine_synth_TruA"/>
</dbReference>
<dbReference type="NCBIfam" id="TIGR00071">
    <property type="entry name" value="hisT_truA"/>
    <property type="match status" value="1"/>
</dbReference>
<dbReference type="Pfam" id="PF01416">
    <property type="entry name" value="PseudoU_synth_1"/>
    <property type="match status" value="2"/>
</dbReference>
<comment type="catalytic activity">
    <reaction evidence="4 7">
        <text>uridine(38/39/40) in tRNA = pseudouridine(38/39/40) in tRNA</text>
        <dbReference type="Rhea" id="RHEA:22376"/>
        <dbReference type="Rhea" id="RHEA-COMP:10085"/>
        <dbReference type="Rhea" id="RHEA-COMP:10087"/>
        <dbReference type="ChEBI" id="CHEBI:65314"/>
        <dbReference type="ChEBI" id="CHEBI:65315"/>
        <dbReference type="EC" id="5.4.99.12"/>
    </reaction>
</comment>
<dbReference type="EC" id="5.4.99.12" evidence="4"/>
<comment type="caution">
    <text evidence="10">The sequence shown here is derived from an EMBL/GenBank/DDBJ whole genome shotgun (WGS) entry which is preliminary data.</text>
</comment>
<feature type="domain" description="Pseudouridine synthase I TruA alpha/beta" evidence="9">
    <location>
        <begin position="147"/>
        <end position="248"/>
    </location>
</feature>
<keyword evidence="3 4" id="KW-0413">Isomerase</keyword>
<comment type="subunit">
    <text evidence="4">Homodimer.</text>
</comment>
<feature type="compositionally biased region" description="Pro residues" evidence="8">
    <location>
        <begin position="251"/>
        <end position="260"/>
    </location>
</feature>
<evidence type="ECO:0000256" key="2">
    <source>
        <dbReference type="ARBA" id="ARBA00022694"/>
    </source>
</evidence>
<feature type="binding site" evidence="4 6">
    <location>
        <position position="114"/>
    </location>
    <ligand>
        <name>substrate</name>
    </ligand>
</feature>
<name>A0A932I4I5_UNCTE</name>